<reference evidence="2 3" key="1">
    <citation type="journal article" date="2019" name="Int. J. Syst. Evol. Microbiol.">
        <title>The Global Catalogue of Microorganisms (GCM) 10K type strain sequencing project: providing services to taxonomists for standard genome sequencing and annotation.</title>
        <authorList>
            <consortium name="The Broad Institute Genomics Platform"/>
            <consortium name="The Broad Institute Genome Sequencing Center for Infectious Disease"/>
            <person name="Wu L."/>
            <person name="Ma J."/>
        </authorList>
    </citation>
    <scope>NUCLEOTIDE SEQUENCE [LARGE SCALE GENOMIC DNA]</scope>
    <source>
        <strain evidence="2 3">CGMCC 1.15824</strain>
    </source>
</reference>
<protein>
    <submittedName>
        <fullName evidence="2">Molybdopterin-dependent oxidoreductase</fullName>
    </submittedName>
</protein>
<comment type="caution">
    <text evidence="2">The sequence shown here is derived from an EMBL/GenBank/DDBJ whole genome shotgun (WGS) entry which is preliminary data.</text>
</comment>
<evidence type="ECO:0000259" key="1">
    <source>
        <dbReference type="Pfam" id="PF00174"/>
    </source>
</evidence>
<gene>
    <name evidence="2" type="ORF">ACFPFO_22470</name>
</gene>
<name>A0ABD5QL10_9EURY</name>
<feature type="domain" description="Oxidoreductase molybdopterin-binding" evidence="1">
    <location>
        <begin position="27"/>
        <end position="127"/>
    </location>
</feature>
<accession>A0ABD5QL10</accession>
<dbReference type="Proteomes" id="UP001595925">
    <property type="component" value="Unassembled WGS sequence"/>
</dbReference>
<dbReference type="RefSeq" id="WP_224829763.1">
    <property type="nucleotide sequence ID" value="NZ_JAIVEF010000026.1"/>
</dbReference>
<proteinExistence type="predicted"/>
<dbReference type="SUPFAM" id="SSF56524">
    <property type="entry name" value="Oxidoreductase molybdopterin-binding domain"/>
    <property type="match status" value="1"/>
</dbReference>
<dbReference type="Gene3D" id="3.90.420.10">
    <property type="entry name" value="Oxidoreductase, molybdopterin-binding domain"/>
    <property type="match status" value="1"/>
</dbReference>
<keyword evidence="3" id="KW-1185">Reference proteome</keyword>
<dbReference type="InterPro" id="IPR036374">
    <property type="entry name" value="OxRdtase_Mopterin-bd_sf"/>
</dbReference>
<dbReference type="Pfam" id="PF00174">
    <property type="entry name" value="Oxidored_molyb"/>
    <property type="match status" value="1"/>
</dbReference>
<sequence length="141" mass="15405">MGVTFVGQTSIEVDPEDFPTDELRETFQCSSGEPIPGEWHGVPIRSLIDVARVSSGTTHARIRGSDGFTVCLPIGTVIDGLIAFDRRPLDDSRTVTDANFPRFVAPGISGIRTVKSVDRVETIQLDSNQEAQEFENLLLDS</sequence>
<evidence type="ECO:0000313" key="3">
    <source>
        <dbReference type="Proteomes" id="UP001595925"/>
    </source>
</evidence>
<dbReference type="InterPro" id="IPR000572">
    <property type="entry name" value="OxRdtase_Mopterin-bd_dom"/>
</dbReference>
<evidence type="ECO:0000313" key="2">
    <source>
        <dbReference type="EMBL" id="MFC4990462.1"/>
    </source>
</evidence>
<organism evidence="2 3">
    <name type="scientific">Saliphagus infecundisoli</name>
    <dbReference type="NCBI Taxonomy" id="1849069"/>
    <lineage>
        <taxon>Archaea</taxon>
        <taxon>Methanobacteriati</taxon>
        <taxon>Methanobacteriota</taxon>
        <taxon>Stenosarchaea group</taxon>
        <taxon>Halobacteria</taxon>
        <taxon>Halobacteriales</taxon>
        <taxon>Natrialbaceae</taxon>
        <taxon>Saliphagus</taxon>
    </lineage>
</organism>
<dbReference type="EMBL" id="JBHSJG010000073">
    <property type="protein sequence ID" value="MFC4990462.1"/>
    <property type="molecule type" value="Genomic_DNA"/>
</dbReference>
<dbReference type="AlphaFoldDB" id="A0ABD5QL10"/>